<gene>
    <name evidence="1" type="ORF">ARMGADRAFT_321055</name>
</gene>
<accession>A0A2H3DEP3</accession>
<protein>
    <submittedName>
        <fullName evidence="1">Uncharacterized protein</fullName>
    </submittedName>
</protein>
<organism evidence="1 2">
    <name type="scientific">Armillaria gallica</name>
    <name type="common">Bulbous honey fungus</name>
    <name type="synonym">Armillaria bulbosa</name>
    <dbReference type="NCBI Taxonomy" id="47427"/>
    <lineage>
        <taxon>Eukaryota</taxon>
        <taxon>Fungi</taxon>
        <taxon>Dikarya</taxon>
        <taxon>Basidiomycota</taxon>
        <taxon>Agaricomycotina</taxon>
        <taxon>Agaricomycetes</taxon>
        <taxon>Agaricomycetidae</taxon>
        <taxon>Agaricales</taxon>
        <taxon>Marasmiineae</taxon>
        <taxon>Physalacriaceae</taxon>
        <taxon>Armillaria</taxon>
    </lineage>
</organism>
<evidence type="ECO:0000313" key="1">
    <source>
        <dbReference type="EMBL" id="PBK89912.1"/>
    </source>
</evidence>
<keyword evidence="2" id="KW-1185">Reference proteome</keyword>
<reference evidence="2" key="1">
    <citation type="journal article" date="2017" name="Nat. Ecol. Evol.">
        <title>Genome expansion and lineage-specific genetic innovations in the forest pathogenic fungi Armillaria.</title>
        <authorList>
            <person name="Sipos G."/>
            <person name="Prasanna A.N."/>
            <person name="Walter M.C."/>
            <person name="O'Connor E."/>
            <person name="Balint B."/>
            <person name="Krizsan K."/>
            <person name="Kiss B."/>
            <person name="Hess J."/>
            <person name="Varga T."/>
            <person name="Slot J."/>
            <person name="Riley R."/>
            <person name="Boka B."/>
            <person name="Rigling D."/>
            <person name="Barry K."/>
            <person name="Lee J."/>
            <person name="Mihaltcheva S."/>
            <person name="LaButti K."/>
            <person name="Lipzen A."/>
            <person name="Waldron R."/>
            <person name="Moloney N.M."/>
            <person name="Sperisen C."/>
            <person name="Kredics L."/>
            <person name="Vagvoelgyi C."/>
            <person name="Patrignani A."/>
            <person name="Fitzpatrick D."/>
            <person name="Nagy I."/>
            <person name="Doyle S."/>
            <person name="Anderson J.B."/>
            <person name="Grigoriev I.V."/>
            <person name="Gueldener U."/>
            <person name="Muensterkoetter M."/>
            <person name="Nagy L.G."/>
        </authorList>
    </citation>
    <scope>NUCLEOTIDE SEQUENCE [LARGE SCALE GENOMIC DNA]</scope>
    <source>
        <strain evidence="2">Ar21-2</strain>
    </source>
</reference>
<name>A0A2H3DEP3_ARMGA</name>
<dbReference type="InParanoid" id="A0A2H3DEP3"/>
<evidence type="ECO:0000313" key="2">
    <source>
        <dbReference type="Proteomes" id="UP000217790"/>
    </source>
</evidence>
<dbReference type="AlphaFoldDB" id="A0A2H3DEP3"/>
<dbReference type="EMBL" id="KZ293667">
    <property type="protein sequence ID" value="PBK89912.1"/>
    <property type="molecule type" value="Genomic_DNA"/>
</dbReference>
<proteinExistence type="predicted"/>
<dbReference type="Proteomes" id="UP000217790">
    <property type="component" value="Unassembled WGS sequence"/>
</dbReference>
<dbReference type="OrthoDB" id="10523688at2759"/>
<sequence>MLHLSCWARSRADGLECISLGSRPPLRRLARLRVLVLSSSLNCNTARKFLDSCLMMTVSCTFGRLDGDLSVYNMAITPRHKPFSGIPFGAKPQWRASRACGSNISFVIIYWMAKKPPNVLASTRQCPWDNDMASSSQL</sequence>